<dbReference type="Pfam" id="PF03466">
    <property type="entry name" value="LysR_substrate"/>
    <property type="match status" value="1"/>
</dbReference>
<dbReference type="STRING" id="1423715.FD25_GL002376"/>
<dbReference type="FunFam" id="1.10.10.10:FF:000001">
    <property type="entry name" value="LysR family transcriptional regulator"/>
    <property type="match status" value="1"/>
</dbReference>
<comment type="similarity">
    <text evidence="1">Belongs to the LysR transcriptional regulatory family.</text>
</comment>
<dbReference type="SUPFAM" id="SSF53850">
    <property type="entry name" value="Periplasmic binding protein-like II"/>
    <property type="match status" value="1"/>
</dbReference>
<sequence length="291" mass="32859">MEFRVLQYFIAIVANKSITGAAKQLHISQSTLSRQIMDLEEELGVTLFSRGSRRITLTEDGVFLYERAKEINSLMESTASALEKGATLTGTLNVGAGEGKANQWVTQTFRQLIDEGENVTINFRSQDADQITQRVDAGVLDFGIISTTAGLDKYNTLTLPFENYWGVVMPKDNPLAQRNSLVAADLKHKKLLLPQQMDVNSQLISYLDEYVVTYEIVGTYDMNYNMRALVSSGVGLALTFDKPEYDSGDYAFRRLQYLDPVPSILIWRKDRQMTRLAEEFLKRLTALKEDL</sequence>
<dbReference type="EMBL" id="AZDV01000005">
    <property type="protein sequence ID" value="KRK95916.1"/>
    <property type="molecule type" value="Genomic_DNA"/>
</dbReference>
<dbReference type="InterPro" id="IPR050950">
    <property type="entry name" value="HTH-type_LysR_regulators"/>
</dbReference>
<name>A0A0R1LIY3_9LACO</name>
<dbReference type="OrthoDB" id="9803735at2"/>
<dbReference type="GO" id="GO:0003700">
    <property type="term" value="F:DNA-binding transcription factor activity"/>
    <property type="evidence" value="ECO:0007669"/>
    <property type="project" value="InterPro"/>
</dbReference>
<keyword evidence="2" id="KW-0805">Transcription regulation</keyword>
<evidence type="ECO:0000256" key="1">
    <source>
        <dbReference type="ARBA" id="ARBA00009437"/>
    </source>
</evidence>
<dbReference type="Proteomes" id="UP000051955">
    <property type="component" value="Unassembled WGS sequence"/>
</dbReference>
<dbReference type="GO" id="GO:0003677">
    <property type="term" value="F:DNA binding"/>
    <property type="evidence" value="ECO:0007669"/>
    <property type="project" value="UniProtKB-KW"/>
</dbReference>
<feature type="domain" description="HTH lysR-type" evidence="5">
    <location>
        <begin position="1"/>
        <end position="58"/>
    </location>
</feature>
<evidence type="ECO:0000313" key="7">
    <source>
        <dbReference type="Proteomes" id="UP000051955"/>
    </source>
</evidence>
<keyword evidence="7" id="KW-1185">Reference proteome</keyword>
<dbReference type="Pfam" id="PF00126">
    <property type="entry name" value="HTH_1"/>
    <property type="match status" value="1"/>
</dbReference>
<reference evidence="6 7" key="1">
    <citation type="journal article" date="2015" name="Genome Announc.">
        <title>Expanding the biotechnology potential of lactobacilli through comparative genomics of 213 strains and associated genera.</title>
        <authorList>
            <person name="Sun Z."/>
            <person name="Harris H.M."/>
            <person name="McCann A."/>
            <person name="Guo C."/>
            <person name="Argimon S."/>
            <person name="Zhang W."/>
            <person name="Yang X."/>
            <person name="Jeffery I.B."/>
            <person name="Cooney J.C."/>
            <person name="Kagawa T.F."/>
            <person name="Liu W."/>
            <person name="Song Y."/>
            <person name="Salvetti E."/>
            <person name="Wrobel A."/>
            <person name="Rasinkangas P."/>
            <person name="Parkhill J."/>
            <person name="Rea M.C."/>
            <person name="O'Sullivan O."/>
            <person name="Ritari J."/>
            <person name="Douillard F.P."/>
            <person name="Paul Ross R."/>
            <person name="Yang R."/>
            <person name="Briner A.E."/>
            <person name="Felis G.E."/>
            <person name="de Vos W.M."/>
            <person name="Barrangou R."/>
            <person name="Klaenhammer T.R."/>
            <person name="Caufield P.W."/>
            <person name="Cui Y."/>
            <person name="Zhang H."/>
            <person name="O'Toole P.W."/>
        </authorList>
    </citation>
    <scope>NUCLEOTIDE SEQUENCE [LARGE SCALE GENOMIC DNA]</scope>
    <source>
        <strain evidence="6 7">DSM 19394</strain>
    </source>
</reference>
<protein>
    <submittedName>
        <fullName evidence="6">Transcriptional regulator, LysR family</fullName>
    </submittedName>
</protein>
<dbReference type="PANTHER" id="PTHR30419">
    <property type="entry name" value="HTH-TYPE TRANSCRIPTIONAL REGULATOR YBHD"/>
    <property type="match status" value="1"/>
</dbReference>
<keyword evidence="4" id="KW-0804">Transcription</keyword>
<proteinExistence type="inferred from homology"/>
<dbReference type="SUPFAM" id="SSF46785">
    <property type="entry name" value="Winged helix' DNA-binding domain"/>
    <property type="match status" value="1"/>
</dbReference>
<dbReference type="Gene3D" id="1.10.10.10">
    <property type="entry name" value="Winged helix-like DNA-binding domain superfamily/Winged helix DNA-binding domain"/>
    <property type="match status" value="1"/>
</dbReference>
<evidence type="ECO:0000256" key="2">
    <source>
        <dbReference type="ARBA" id="ARBA00023015"/>
    </source>
</evidence>
<dbReference type="CDD" id="cd05466">
    <property type="entry name" value="PBP2_LTTR_substrate"/>
    <property type="match status" value="1"/>
</dbReference>
<organism evidence="6 7">
    <name type="scientific">Levilactobacillus acidifarinae DSM 19394 = JCM 15949</name>
    <dbReference type="NCBI Taxonomy" id="1423715"/>
    <lineage>
        <taxon>Bacteria</taxon>
        <taxon>Bacillati</taxon>
        <taxon>Bacillota</taxon>
        <taxon>Bacilli</taxon>
        <taxon>Lactobacillales</taxon>
        <taxon>Lactobacillaceae</taxon>
        <taxon>Levilactobacillus</taxon>
    </lineage>
</organism>
<gene>
    <name evidence="6" type="ORF">FD25_GL002376</name>
</gene>
<dbReference type="Gene3D" id="3.40.190.290">
    <property type="match status" value="1"/>
</dbReference>
<dbReference type="InterPro" id="IPR036388">
    <property type="entry name" value="WH-like_DNA-bd_sf"/>
</dbReference>
<comment type="caution">
    <text evidence="6">The sequence shown here is derived from an EMBL/GenBank/DDBJ whole genome shotgun (WGS) entry which is preliminary data.</text>
</comment>
<dbReference type="InterPro" id="IPR036390">
    <property type="entry name" value="WH_DNA-bd_sf"/>
</dbReference>
<dbReference type="GO" id="GO:0005829">
    <property type="term" value="C:cytosol"/>
    <property type="evidence" value="ECO:0007669"/>
    <property type="project" value="TreeGrafter"/>
</dbReference>
<dbReference type="RefSeq" id="WP_057801127.1">
    <property type="nucleotide sequence ID" value="NZ_AZDV01000005.1"/>
</dbReference>
<keyword evidence="3" id="KW-0238">DNA-binding</keyword>
<dbReference type="AlphaFoldDB" id="A0A0R1LIY3"/>
<evidence type="ECO:0000256" key="4">
    <source>
        <dbReference type="ARBA" id="ARBA00023163"/>
    </source>
</evidence>
<dbReference type="PRINTS" id="PR00039">
    <property type="entry name" value="HTHLYSR"/>
</dbReference>
<evidence type="ECO:0000259" key="5">
    <source>
        <dbReference type="PROSITE" id="PS50931"/>
    </source>
</evidence>
<evidence type="ECO:0000313" key="6">
    <source>
        <dbReference type="EMBL" id="KRK95916.1"/>
    </source>
</evidence>
<dbReference type="InterPro" id="IPR000847">
    <property type="entry name" value="LysR_HTH_N"/>
</dbReference>
<accession>A0A0R1LIY3</accession>
<evidence type="ECO:0000256" key="3">
    <source>
        <dbReference type="ARBA" id="ARBA00023125"/>
    </source>
</evidence>
<dbReference type="PROSITE" id="PS50931">
    <property type="entry name" value="HTH_LYSR"/>
    <property type="match status" value="1"/>
</dbReference>
<dbReference type="PANTHER" id="PTHR30419:SF8">
    <property type="entry name" value="NITROGEN ASSIMILATION TRANSCRIPTIONAL ACTIVATOR-RELATED"/>
    <property type="match status" value="1"/>
</dbReference>
<dbReference type="InterPro" id="IPR005119">
    <property type="entry name" value="LysR_subst-bd"/>
</dbReference>
<dbReference type="PATRIC" id="fig|1423715.3.peg.2452"/>